<evidence type="ECO:0008006" key="4">
    <source>
        <dbReference type="Google" id="ProtNLM"/>
    </source>
</evidence>
<keyword evidence="1" id="KW-1133">Transmembrane helix</keyword>
<dbReference type="RefSeq" id="WP_309955366.1">
    <property type="nucleotide sequence ID" value="NZ_CP136414.1"/>
</dbReference>
<comment type="caution">
    <text evidence="2">The sequence shown here is derived from an EMBL/GenBank/DDBJ whole genome shotgun (WGS) entry which is preliminary data.</text>
</comment>
<keyword evidence="1" id="KW-0472">Membrane</keyword>
<name>A0ABU1T116_9ACTO</name>
<feature type="transmembrane region" description="Helical" evidence="1">
    <location>
        <begin position="33"/>
        <end position="55"/>
    </location>
</feature>
<proteinExistence type="predicted"/>
<dbReference type="EMBL" id="JAVDUJ010000001">
    <property type="protein sequence ID" value="MDR6939055.1"/>
    <property type="molecule type" value="Genomic_DNA"/>
</dbReference>
<sequence>MKGLPHLAYYAVLVPFLALTIAAAFIWSPRESAYLLAAFLTLQLVFRLSPLAAYVPHLRTKAVDAFVLIVMICALLYLAPWGNAF</sequence>
<protein>
    <recommendedName>
        <fullName evidence="4">DUF3017 domain-containing protein</fullName>
    </recommendedName>
</protein>
<evidence type="ECO:0000256" key="1">
    <source>
        <dbReference type="SAM" id="Phobius"/>
    </source>
</evidence>
<evidence type="ECO:0000313" key="3">
    <source>
        <dbReference type="Proteomes" id="UP001266099"/>
    </source>
</evidence>
<gene>
    <name evidence="2" type="ORF">J2S36_000598</name>
</gene>
<reference evidence="2 3" key="1">
    <citation type="submission" date="2023-07" db="EMBL/GenBank/DDBJ databases">
        <title>Sequencing the genomes of 1000 actinobacteria strains.</title>
        <authorList>
            <person name="Klenk H.-P."/>
        </authorList>
    </citation>
    <scope>NUCLEOTIDE SEQUENCE [LARGE SCALE GENOMIC DNA]</scope>
    <source>
        <strain evidence="2 3">DSM 15539</strain>
    </source>
</reference>
<evidence type="ECO:0000313" key="2">
    <source>
        <dbReference type="EMBL" id="MDR6939055.1"/>
    </source>
</evidence>
<keyword evidence="1" id="KW-0812">Transmembrane</keyword>
<organism evidence="2 3">
    <name type="scientific">Arcanobacterium hippocoleae</name>
    <dbReference type="NCBI Taxonomy" id="149017"/>
    <lineage>
        <taxon>Bacteria</taxon>
        <taxon>Bacillati</taxon>
        <taxon>Actinomycetota</taxon>
        <taxon>Actinomycetes</taxon>
        <taxon>Actinomycetales</taxon>
        <taxon>Actinomycetaceae</taxon>
        <taxon>Arcanobacterium</taxon>
    </lineage>
</organism>
<feature type="transmembrane region" description="Helical" evidence="1">
    <location>
        <begin position="62"/>
        <end position="79"/>
    </location>
</feature>
<accession>A0ABU1T116</accession>
<dbReference type="Proteomes" id="UP001266099">
    <property type="component" value="Unassembled WGS sequence"/>
</dbReference>
<keyword evidence="3" id="KW-1185">Reference proteome</keyword>
<feature type="transmembrane region" description="Helical" evidence="1">
    <location>
        <begin position="7"/>
        <end position="27"/>
    </location>
</feature>